<dbReference type="EMBL" id="CP060632">
    <property type="protein sequence ID" value="QNM00080.1"/>
    <property type="molecule type" value="Genomic_DNA"/>
</dbReference>
<organism evidence="4 5">
    <name type="scientific">Wujia chipingensis</name>
    <dbReference type="NCBI Taxonomy" id="2763670"/>
    <lineage>
        <taxon>Bacteria</taxon>
        <taxon>Bacillati</taxon>
        <taxon>Bacillota</taxon>
        <taxon>Clostridia</taxon>
        <taxon>Lachnospirales</taxon>
        <taxon>Lachnospiraceae</taxon>
        <taxon>Wujia</taxon>
    </lineage>
</organism>
<dbReference type="InterPro" id="IPR009057">
    <property type="entry name" value="Homeodomain-like_sf"/>
</dbReference>
<dbReference type="KEGG" id="wcp:H9Q76_01900"/>
<dbReference type="PANTHER" id="PTHR43479:SF7">
    <property type="entry name" value="TETR-FAMILY TRANSCRIPTIONAL REGULATOR"/>
    <property type="match status" value="1"/>
</dbReference>
<dbReference type="InterPro" id="IPR001647">
    <property type="entry name" value="HTH_TetR"/>
</dbReference>
<protein>
    <submittedName>
        <fullName evidence="4">TetR/AcrR family transcriptional regulator C-terminal domain-containing protein</fullName>
    </submittedName>
</protein>
<dbReference type="Pfam" id="PF14278">
    <property type="entry name" value="TetR_C_8"/>
    <property type="match status" value="1"/>
</dbReference>
<feature type="DNA-binding region" description="H-T-H motif" evidence="2">
    <location>
        <begin position="31"/>
        <end position="50"/>
    </location>
</feature>
<name>A0A7G9FNE8_9FIRM</name>
<dbReference type="GO" id="GO:0003677">
    <property type="term" value="F:DNA binding"/>
    <property type="evidence" value="ECO:0007669"/>
    <property type="project" value="UniProtKB-UniRule"/>
</dbReference>
<dbReference type="Proteomes" id="UP000515819">
    <property type="component" value="Chromosome"/>
</dbReference>
<dbReference type="AlphaFoldDB" id="A0A7G9FNE8"/>
<dbReference type="PROSITE" id="PS50977">
    <property type="entry name" value="HTH_TETR_2"/>
    <property type="match status" value="1"/>
</dbReference>
<gene>
    <name evidence="4" type="ORF">H9Q76_01900</name>
</gene>
<feature type="domain" description="HTH tetR-type" evidence="3">
    <location>
        <begin position="8"/>
        <end position="68"/>
    </location>
</feature>
<evidence type="ECO:0000259" key="3">
    <source>
        <dbReference type="PROSITE" id="PS50977"/>
    </source>
</evidence>
<evidence type="ECO:0000256" key="2">
    <source>
        <dbReference type="PROSITE-ProRule" id="PRU00335"/>
    </source>
</evidence>
<evidence type="ECO:0000256" key="1">
    <source>
        <dbReference type="ARBA" id="ARBA00023125"/>
    </source>
</evidence>
<keyword evidence="1 2" id="KW-0238">DNA-binding</keyword>
<dbReference type="Pfam" id="PF00440">
    <property type="entry name" value="TetR_N"/>
    <property type="match status" value="1"/>
</dbReference>
<sequence length="190" mass="22049">MQQRGKKGNTDDLLAASFKELLCKAPMEKITIKDITDKAGVIRPTFYNHFADKYALLEYIVRHDLLEPIKPLLLNDMIQEGLTLLFSSMQNERAFYERAVCIDGQNSFESIARSEVSKLLLEIIDQKKQGKSHKYAWLDRQIIAEYYANSMCYVAIAWIKRDYMISPKDLSEVYKYLTKSSMMDVLNELV</sequence>
<dbReference type="InterPro" id="IPR039532">
    <property type="entry name" value="TetR_C_Firmicutes"/>
</dbReference>
<dbReference type="PANTHER" id="PTHR43479">
    <property type="entry name" value="ACREF/ENVCD OPERON REPRESSOR-RELATED"/>
    <property type="match status" value="1"/>
</dbReference>
<keyword evidence="5" id="KW-1185">Reference proteome</keyword>
<dbReference type="RefSeq" id="WP_118671391.1">
    <property type="nucleotide sequence ID" value="NZ_CP060632.1"/>
</dbReference>
<accession>A0A7G9FNE8</accession>
<proteinExistence type="predicted"/>
<reference evidence="4 5" key="1">
    <citation type="submission" date="2020-08" db="EMBL/GenBank/DDBJ databases">
        <authorList>
            <person name="Liu C."/>
            <person name="Sun Q."/>
        </authorList>
    </citation>
    <scope>NUCLEOTIDE SEQUENCE [LARGE SCALE GENOMIC DNA]</scope>
    <source>
        <strain evidence="4 5">NSJ-4</strain>
    </source>
</reference>
<evidence type="ECO:0000313" key="4">
    <source>
        <dbReference type="EMBL" id="QNM00080.1"/>
    </source>
</evidence>
<evidence type="ECO:0000313" key="5">
    <source>
        <dbReference type="Proteomes" id="UP000515819"/>
    </source>
</evidence>
<dbReference type="InterPro" id="IPR050624">
    <property type="entry name" value="HTH-type_Tx_Regulator"/>
</dbReference>
<dbReference type="Gene3D" id="1.10.357.10">
    <property type="entry name" value="Tetracycline Repressor, domain 2"/>
    <property type="match status" value="1"/>
</dbReference>
<dbReference type="SUPFAM" id="SSF46689">
    <property type="entry name" value="Homeodomain-like"/>
    <property type="match status" value="1"/>
</dbReference>